<dbReference type="EMBL" id="JAIGNU010000001">
    <property type="protein sequence ID" value="MBX7500317.1"/>
    <property type="molecule type" value="Genomic_DNA"/>
</dbReference>
<dbReference type="PROSITE" id="PS51257">
    <property type="entry name" value="PROKAR_LIPOPROTEIN"/>
    <property type="match status" value="1"/>
</dbReference>
<keyword evidence="3" id="KW-1185">Reference proteome</keyword>
<dbReference type="Proteomes" id="UP000782554">
    <property type="component" value="Unassembled WGS sequence"/>
</dbReference>
<evidence type="ECO:0000313" key="3">
    <source>
        <dbReference type="Proteomes" id="UP000782554"/>
    </source>
</evidence>
<name>A0ABS7JRP2_9SPHN</name>
<protein>
    <recommendedName>
        <fullName evidence="4">Preprotein translocase subunit SecD</fullName>
    </recommendedName>
</protein>
<reference evidence="2 3" key="1">
    <citation type="submission" date="2021-08" db="EMBL/GenBank/DDBJ databases">
        <title>Comparative Genomics Analysis of the Genus Qipengyuania Reveals Extensive Genetic Diversity and Metabolic Versatility, Including the Description of Fifteen Novel Species.</title>
        <authorList>
            <person name="Liu Y."/>
        </authorList>
    </citation>
    <scope>NUCLEOTIDE SEQUENCE [LARGE SCALE GENOMIC DNA]</scope>
    <source>
        <strain evidence="2 3">YG27</strain>
    </source>
</reference>
<evidence type="ECO:0000313" key="2">
    <source>
        <dbReference type="EMBL" id="MBX7500317.1"/>
    </source>
</evidence>
<dbReference type="RefSeq" id="WP_221600472.1">
    <property type="nucleotide sequence ID" value="NZ_JAIGNU010000001.1"/>
</dbReference>
<evidence type="ECO:0008006" key="4">
    <source>
        <dbReference type="Google" id="ProtNLM"/>
    </source>
</evidence>
<comment type="caution">
    <text evidence="2">The sequence shown here is derived from an EMBL/GenBank/DDBJ whole genome shotgun (WGS) entry which is preliminary data.</text>
</comment>
<sequence length="173" mass="17847">MTEFTRLAAFATAAVALAGCSGEGSPVTQESAEPEDAPRGSYAIDSETGETSARHTDTDGTTTTLRSGEKVPVALPAGFSLYPGATVTNNTRVEQADGLLVLLNFESAAMPEDIARFYRTQAEAAGIEVGTSLQSGPMTMIGGESADGTSFSFTATRKGEVTQAQLSVGRGLE</sequence>
<evidence type="ECO:0000256" key="1">
    <source>
        <dbReference type="SAM" id="MobiDB-lite"/>
    </source>
</evidence>
<gene>
    <name evidence="2" type="ORF">K3181_02510</name>
</gene>
<proteinExistence type="predicted"/>
<feature type="region of interest" description="Disordered" evidence="1">
    <location>
        <begin position="21"/>
        <end position="66"/>
    </location>
</feature>
<organism evidence="2 3">
    <name type="scientific">Qipengyuania mesophila</name>
    <dbReference type="NCBI Taxonomy" id="2867246"/>
    <lineage>
        <taxon>Bacteria</taxon>
        <taxon>Pseudomonadati</taxon>
        <taxon>Pseudomonadota</taxon>
        <taxon>Alphaproteobacteria</taxon>
        <taxon>Sphingomonadales</taxon>
        <taxon>Erythrobacteraceae</taxon>
        <taxon>Qipengyuania</taxon>
    </lineage>
</organism>
<accession>A0ABS7JRP2</accession>